<keyword evidence="4" id="KW-1185">Reference proteome</keyword>
<proteinExistence type="predicted"/>
<dbReference type="KEGG" id="bko:CKF48_05165"/>
<sequence>MKSFYEYFKEKTWDLTENWYAELDKSKDGVYSTTDDSQITILKKQNHAFHEIFAELFNTESEAPTEAFDEWVTSIAKDPAHLSTPLDEIISEFLSVQEQYFDVVQNYIEESTTVLSHKEVNTLNRLISQSFRKIMSEFSRRNIEESNRMLKAQQEMIIELSTPVIKIKQDVAILPLVGDIDTHRAQVIFDKTLEQCNDMQIEELVIDLSGVAIIDTMVAAQIFQVIDGLKLIGTVASLSGIRPEIAQTAVQLGINFRNIKIYSSLAQAIHHTKTL</sequence>
<dbReference type="Proteomes" id="UP000215137">
    <property type="component" value="Chromosome"/>
</dbReference>
<dbReference type="InterPro" id="IPR002645">
    <property type="entry name" value="STAS_dom"/>
</dbReference>
<dbReference type="InterPro" id="IPR051932">
    <property type="entry name" value="Bact_StressResp_Reg"/>
</dbReference>
<dbReference type="InterPro" id="IPR036513">
    <property type="entry name" value="STAS_dom_sf"/>
</dbReference>
<accession>A0A248TF66</accession>
<organism evidence="3 4">
    <name type="scientific">Cytobacillus kochii</name>
    <dbReference type="NCBI Taxonomy" id="859143"/>
    <lineage>
        <taxon>Bacteria</taxon>
        <taxon>Bacillati</taxon>
        <taxon>Bacillota</taxon>
        <taxon>Bacilli</taxon>
        <taxon>Bacillales</taxon>
        <taxon>Bacillaceae</taxon>
        <taxon>Cytobacillus</taxon>
    </lineage>
</organism>
<gene>
    <name evidence="3" type="ORF">CKF48_05165</name>
</gene>
<dbReference type="PANTHER" id="PTHR33745:SF3">
    <property type="entry name" value="RSBT CO-ANTAGONIST PROTEIN RSBRC"/>
    <property type="match status" value="1"/>
</dbReference>
<dbReference type="PROSITE" id="PS50801">
    <property type="entry name" value="STAS"/>
    <property type="match status" value="1"/>
</dbReference>
<evidence type="ECO:0000313" key="4">
    <source>
        <dbReference type="Proteomes" id="UP000215137"/>
    </source>
</evidence>
<name>A0A248TF66_9BACI</name>
<dbReference type="CDD" id="cd07041">
    <property type="entry name" value="STAS_RsbR_RsbS_like"/>
    <property type="match status" value="1"/>
</dbReference>
<dbReference type="AlphaFoldDB" id="A0A248TF66"/>
<evidence type="ECO:0000313" key="3">
    <source>
        <dbReference type="EMBL" id="ASV66762.1"/>
    </source>
</evidence>
<evidence type="ECO:0000256" key="1">
    <source>
        <dbReference type="ARBA" id="ARBA00022553"/>
    </source>
</evidence>
<dbReference type="Gene3D" id="3.30.750.24">
    <property type="entry name" value="STAS domain"/>
    <property type="match status" value="1"/>
</dbReference>
<dbReference type="Pfam" id="PF01740">
    <property type="entry name" value="STAS"/>
    <property type="match status" value="1"/>
</dbReference>
<dbReference type="RefSeq" id="WP_095370337.1">
    <property type="nucleotide sequence ID" value="NZ_CP022983.1"/>
</dbReference>
<dbReference type="SUPFAM" id="SSF52091">
    <property type="entry name" value="SpoIIaa-like"/>
    <property type="match status" value="1"/>
</dbReference>
<reference evidence="3 4" key="1">
    <citation type="submission" date="2017-08" db="EMBL/GenBank/DDBJ databases">
        <title>Complete Genome Sequence of Bacillus kochii Oregon-R-modENCODE STRAIN BDGP4, isolated from Drosophila melanogaster gut.</title>
        <authorList>
            <person name="Wan K.H."/>
            <person name="Yu C."/>
            <person name="Park S."/>
            <person name="Hammonds A.S."/>
            <person name="Booth B.W."/>
            <person name="Celniker S.E."/>
        </authorList>
    </citation>
    <scope>NUCLEOTIDE SEQUENCE [LARGE SCALE GENOMIC DNA]</scope>
    <source>
        <strain evidence="3 4">BDGP4</strain>
    </source>
</reference>
<dbReference type="EMBL" id="CP022983">
    <property type="protein sequence ID" value="ASV66762.1"/>
    <property type="molecule type" value="Genomic_DNA"/>
</dbReference>
<protein>
    <submittedName>
        <fullName evidence="3">Anti-anti-sigma factor</fullName>
    </submittedName>
</protein>
<evidence type="ECO:0000259" key="2">
    <source>
        <dbReference type="PROSITE" id="PS50801"/>
    </source>
</evidence>
<keyword evidence="1" id="KW-0597">Phosphoprotein</keyword>
<feature type="domain" description="STAS" evidence="2">
    <location>
        <begin position="161"/>
        <end position="272"/>
    </location>
</feature>
<dbReference type="OrthoDB" id="9800154at2"/>
<dbReference type="PANTHER" id="PTHR33745">
    <property type="entry name" value="RSBT ANTAGONIST PROTEIN RSBS-RELATED"/>
    <property type="match status" value="1"/>
</dbReference>